<organism evidence="2 5">
    <name type="scientific">Plasmodium ovale curtisi</name>
    <dbReference type="NCBI Taxonomy" id="864141"/>
    <lineage>
        <taxon>Eukaryota</taxon>
        <taxon>Sar</taxon>
        <taxon>Alveolata</taxon>
        <taxon>Apicomplexa</taxon>
        <taxon>Aconoidasida</taxon>
        <taxon>Haemosporida</taxon>
        <taxon>Plasmodiidae</taxon>
        <taxon>Plasmodium</taxon>
        <taxon>Plasmodium (Plasmodium)</taxon>
    </lineage>
</organism>
<dbReference type="EMBL" id="FLQU01000479">
    <property type="protein sequence ID" value="SBS86228.1"/>
    <property type="molecule type" value="Genomic_DNA"/>
</dbReference>
<feature type="compositionally biased region" description="Polar residues" evidence="1">
    <location>
        <begin position="1"/>
        <end position="13"/>
    </location>
</feature>
<gene>
    <name evidence="3" type="ORF">POVCU1_061640</name>
    <name evidence="2" type="ORF">POVCU2_0035960</name>
</gene>
<dbReference type="EMBL" id="FLQV01002064">
    <property type="protein sequence ID" value="SBT00678.1"/>
    <property type="molecule type" value="Genomic_DNA"/>
</dbReference>
<protein>
    <submittedName>
        <fullName evidence="2">Uncharacterized protein</fullName>
    </submittedName>
</protein>
<evidence type="ECO:0000313" key="2">
    <source>
        <dbReference type="EMBL" id="SBS86228.1"/>
    </source>
</evidence>
<accession>A0A1A8W509</accession>
<evidence type="ECO:0000313" key="3">
    <source>
        <dbReference type="EMBL" id="SBT00678.1"/>
    </source>
</evidence>
<dbReference type="AlphaFoldDB" id="A0A1A8W509"/>
<feature type="region of interest" description="Disordered" evidence="1">
    <location>
        <begin position="1"/>
        <end position="41"/>
    </location>
</feature>
<dbReference type="Proteomes" id="UP000078560">
    <property type="component" value="Unassembled WGS sequence"/>
</dbReference>
<sequence length="99" mass="11290">MYASHKAQTSGGRVTTEDGINRLARGKKEIKKGKIGSKEEKRLRRRIMAKKTKWTKGEPNTLKKEEAREKGKNLCAWGQKCSADKENCIRQDTNGNENR</sequence>
<reference evidence="4 5" key="2">
    <citation type="submission" date="2016-05" db="EMBL/GenBank/DDBJ databases">
        <authorList>
            <person name="Naeem Raeece"/>
        </authorList>
    </citation>
    <scope>NUCLEOTIDE SEQUENCE [LARGE SCALE GENOMIC DNA]</scope>
</reference>
<proteinExistence type="predicted"/>
<evidence type="ECO:0000256" key="1">
    <source>
        <dbReference type="SAM" id="MobiDB-lite"/>
    </source>
</evidence>
<evidence type="ECO:0000313" key="4">
    <source>
        <dbReference type="Proteomes" id="UP000078546"/>
    </source>
</evidence>
<reference evidence="2" key="1">
    <citation type="submission" date="2016-05" db="EMBL/GenBank/DDBJ databases">
        <authorList>
            <person name="Lavstsen T."/>
            <person name="Jespersen J.S."/>
        </authorList>
    </citation>
    <scope>NUCLEOTIDE SEQUENCE [LARGE SCALE GENOMIC DNA]</scope>
</reference>
<dbReference type="Proteomes" id="UP000078546">
    <property type="component" value="Unassembled WGS sequence"/>
</dbReference>
<feature type="region of interest" description="Disordered" evidence="1">
    <location>
        <begin position="50"/>
        <end position="69"/>
    </location>
</feature>
<evidence type="ECO:0000313" key="5">
    <source>
        <dbReference type="Proteomes" id="UP000078560"/>
    </source>
</evidence>
<name>A0A1A8W509_PLAOA</name>
<feature type="compositionally biased region" description="Basic residues" evidence="1">
    <location>
        <begin position="24"/>
        <end position="35"/>
    </location>
</feature>